<dbReference type="SMR" id="A0A0H2UQ18"/>
<dbReference type="RefSeq" id="WP_000098314.1">
    <property type="nucleotide sequence ID" value="NC_003028.3"/>
</dbReference>
<dbReference type="Proteomes" id="UP000000585">
    <property type="component" value="Chromosome"/>
</dbReference>
<protein>
    <submittedName>
        <fullName evidence="1">Uncharacterized protein</fullName>
    </submittedName>
</protein>
<keyword evidence="2" id="KW-1185">Reference proteome</keyword>
<gene>
    <name evidence="1" type="ordered locus">SP_1059</name>
</gene>
<organism evidence="1 2">
    <name type="scientific">Streptococcus pneumoniae serotype 4 (strain ATCC BAA-334 / TIGR4)</name>
    <dbReference type="NCBI Taxonomy" id="170187"/>
    <lineage>
        <taxon>Bacteria</taxon>
        <taxon>Bacillati</taxon>
        <taxon>Bacillota</taxon>
        <taxon>Bacilli</taxon>
        <taxon>Lactobacillales</taxon>
        <taxon>Streptococcaceae</taxon>
        <taxon>Streptococcus</taxon>
    </lineage>
</organism>
<dbReference type="EMBL" id="AE005672">
    <property type="protein sequence ID" value="AAK75173.1"/>
    <property type="molecule type" value="Genomic_DNA"/>
</dbReference>
<dbReference type="AlphaFoldDB" id="A0A0H2UQ18"/>
<evidence type="ECO:0000313" key="1">
    <source>
        <dbReference type="EMBL" id="AAK75173.1"/>
    </source>
</evidence>
<dbReference type="BioCyc" id="SPNE170187:G1FZB-1086-MONOMER"/>
<evidence type="ECO:0000313" key="2">
    <source>
        <dbReference type="Proteomes" id="UP000000585"/>
    </source>
</evidence>
<name>A0A0H2UQ18_STRPN</name>
<accession>A0A0H2UQ18</accession>
<sequence length="83" mass="9263">MSSQMKAFLNELQGNMEVVGEFFDNPEKVIRKFGIVGREKEALLIRDLNDMDDYALSIQNSVASPSGAHSSTCHFVRQDLQSA</sequence>
<dbReference type="PaxDb" id="170187-SP_1059"/>
<dbReference type="KEGG" id="spn:SP_1059"/>
<proteinExistence type="predicted"/>
<dbReference type="EnsemblBacteria" id="AAK75173">
    <property type="protein sequence ID" value="AAK75173"/>
    <property type="gene ID" value="SP_1059"/>
</dbReference>
<reference evidence="1 2" key="1">
    <citation type="journal article" date="2001" name="Science">
        <title>Complete genome sequence of a virulent isolate of Streptococcus pneumoniae.</title>
        <authorList>
            <person name="Tettelin H."/>
            <person name="Nelson K.E."/>
            <person name="Paulsen I.T."/>
            <person name="Eisen J.A."/>
            <person name="Read T.D."/>
            <person name="Peterson S."/>
            <person name="Heidelberg J."/>
            <person name="DeBoy R.T."/>
            <person name="Haft D.H."/>
            <person name="Dodson R.J."/>
            <person name="Durkin A.S."/>
            <person name="Gwinn M."/>
            <person name="Kolonay J.F."/>
            <person name="Nelson W.C."/>
            <person name="Peterson J.D."/>
            <person name="Umayam L.A."/>
            <person name="White O."/>
            <person name="Salzberg S.L."/>
            <person name="Lewis M.R."/>
            <person name="Radune D."/>
            <person name="Holtzapple E."/>
            <person name="Khouri H."/>
            <person name="Wolf A.M."/>
            <person name="Utterback T.R."/>
            <person name="Hansen C.L."/>
            <person name="McDonald L.A."/>
            <person name="Feldblyum T.V."/>
            <person name="Angiuoli S."/>
            <person name="Dickinson T."/>
            <person name="Hickey E.K."/>
            <person name="Holt I.E."/>
            <person name="Loftus B.J."/>
            <person name="Yang F."/>
            <person name="Smith H.O."/>
            <person name="Venter J.C."/>
            <person name="Dougherty B.A."/>
            <person name="Morrison D.A."/>
            <person name="Hollingshead S.K."/>
            <person name="Fraser C.M."/>
        </authorList>
    </citation>
    <scope>NUCLEOTIDE SEQUENCE [LARGE SCALE GENOMIC DNA]</scope>
    <source>
        <strain evidence="2">ATCC BAA-334 / TIGR4</strain>
    </source>
</reference>